<evidence type="ECO:0000313" key="2">
    <source>
        <dbReference type="EMBL" id="GMF15565.1"/>
    </source>
</evidence>
<dbReference type="AlphaFoldDB" id="A0A9W6TMB2"/>
<reference evidence="2" key="1">
    <citation type="submission" date="2023-04" db="EMBL/GenBank/DDBJ databases">
        <title>Phytophthora fragariaefolia NBRC 109709.</title>
        <authorList>
            <person name="Ichikawa N."/>
            <person name="Sato H."/>
            <person name="Tonouchi N."/>
        </authorList>
    </citation>
    <scope>NUCLEOTIDE SEQUENCE</scope>
    <source>
        <strain evidence="2">NBRC 109709</strain>
    </source>
</reference>
<name>A0A9W6TMB2_9STRA</name>
<accession>A0A9W6TMB2</accession>
<keyword evidence="3" id="KW-1185">Reference proteome</keyword>
<feature type="region of interest" description="Disordered" evidence="1">
    <location>
        <begin position="85"/>
        <end position="104"/>
    </location>
</feature>
<organism evidence="2 3">
    <name type="scientific">Phytophthora fragariaefolia</name>
    <dbReference type="NCBI Taxonomy" id="1490495"/>
    <lineage>
        <taxon>Eukaryota</taxon>
        <taxon>Sar</taxon>
        <taxon>Stramenopiles</taxon>
        <taxon>Oomycota</taxon>
        <taxon>Peronosporomycetes</taxon>
        <taxon>Peronosporales</taxon>
        <taxon>Peronosporaceae</taxon>
        <taxon>Phytophthora</taxon>
    </lineage>
</organism>
<proteinExistence type="predicted"/>
<evidence type="ECO:0000256" key="1">
    <source>
        <dbReference type="SAM" id="MobiDB-lite"/>
    </source>
</evidence>
<dbReference type="Proteomes" id="UP001165121">
    <property type="component" value="Unassembled WGS sequence"/>
</dbReference>
<sequence length="189" mass="21330">MKMIYSDTDDGMTDAFMDDEVDDDNEDDVVDGDNSSNRNDSEGDGSDNGFSGSEVMDFEDDITANTTWVKTVSLQIRLNIESSDSVTRSSAGGRTVRRSNRVRRPNSRYDSRTFVLAQTLIQCMMIATVWDLLYPTSVQEALSSEHAAQWKRAMDVEYESLIGNQTLVLVPRPKPTRDKHVIYYHHDGC</sequence>
<evidence type="ECO:0000313" key="3">
    <source>
        <dbReference type="Proteomes" id="UP001165121"/>
    </source>
</evidence>
<gene>
    <name evidence="2" type="ORF">Pfra01_000047300</name>
</gene>
<feature type="region of interest" description="Disordered" evidence="1">
    <location>
        <begin position="1"/>
        <end position="55"/>
    </location>
</feature>
<dbReference type="EMBL" id="BSXT01000037">
    <property type="protein sequence ID" value="GMF15565.1"/>
    <property type="molecule type" value="Genomic_DNA"/>
</dbReference>
<feature type="compositionally biased region" description="Basic residues" evidence="1">
    <location>
        <begin position="95"/>
        <end position="104"/>
    </location>
</feature>
<protein>
    <submittedName>
        <fullName evidence="2">Unnamed protein product</fullName>
    </submittedName>
</protein>
<comment type="caution">
    <text evidence="2">The sequence shown here is derived from an EMBL/GenBank/DDBJ whole genome shotgun (WGS) entry which is preliminary data.</text>
</comment>
<feature type="compositionally biased region" description="Acidic residues" evidence="1">
    <location>
        <begin position="7"/>
        <end position="31"/>
    </location>
</feature>
<dbReference type="OrthoDB" id="121306at2759"/>